<name>A0A096AHH1_9BACT</name>
<feature type="chain" id="PRO_5001923741" description="Copper resistance protein NlpE" evidence="1">
    <location>
        <begin position="27"/>
        <end position="154"/>
    </location>
</feature>
<proteinExistence type="predicted"/>
<dbReference type="OrthoDB" id="5348860at2"/>
<dbReference type="RefSeq" id="WP_004336437.1">
    <property type="nucleotide sequence ID" value="NZ_JRNQ01000001.1"/>
</dbReference>
<sequence length="154" mass="16690">MKKVLLMIAACAAMVACNNGKTTANAGSADSAATDSTTAMADTTVYEGMIPAADCAGIKYRIAMATDSTNGFAVTESYMESDTKAKTTENFTGKYEIVNKKGNNSDEVYYTFALGKDYKVNFKLVNDSTLRFVNNEFKEPEAVKGMSYDLKLKK</sequence>
<keyword evidence="1" id="KW-0732">Signal</keyword>
<organism evidence="2 3">
    <name type="scientific">Prevotella bivia DNF00320</name>
    <dbReference type="NCBI Taxonomy" id="1401068"/>
    <lineage>
        <taxon>Bacteria</taxon>
        <taxon>Pseudomonadati</taxon>
        <taxon>Bacteroidota</taxon>
        <taxon>Bacteroidia</taxon>
        <taxon>Bacteroidales</taxon>
        <taxon>Prevotellaceae</taxon>
        <taxon>Prevotella</taxon>
    </lineage>
</organism>
<accession>A0A096AHH1</accession>
<dbReference type="PROSITE" id="PS51257">
    <property type="entry name" value="PROKAR_LIPOPROTEIN"/>
    <property type="match status" value="1"/>
</dbReference>
<dbReference type="EMBL" id="JRNQ01000001">
    <property type="protein sequence ID" value="KGF46011.1"/>
    <property type="molecule type" value="Genomic_DNA"/>
</dbReference>
<evidence type="ECO:0000313" key="2">
    <source>
        <dbReference type="EMBL" id="KGF46011.1"/>
    </source>
</evidence>
<dbReference type="InterPro" id="IPR007298">
    <property type="entry name" value="Cu-R_lipoprotein_NlpE"/>
</dbReference>
<gene>
    <name evidence="2" type="ORF">HMPREF0647_00175</name>
</gene>
<dbReference type="AlphaFoldDB" id="A0A096AHH1"/>
<comment type="caution">
    <text evidence="2">The sequence shown here is derived from an EMBL/GenBank/DDBJ whole genome shotgun (WGS) entry which is preliminary data.</text>
</comment>
<dbReference type="Pfam" id="PF04170">
    <property type="entry name" value="NlpE"/>
    <property type="match status" value="1"/>
</dbReference>
<dbReference type="Gene3D" id="2.40.128.640">
    <property type="match status" value="1"/>
</dbReference>
<reference evidence="2 3" key="1">
    <citation type="submission" date="2014-07" db="EMBL/GenBank/DDBJ databases">
        <authorList>
            <person name="McCorrison J."/>
            <person name="Sanka R."/>
            <person name="Torralba M."/>
            <person name="Gillis M."/>
            <person name="Haft D.H."/>
            <person name="Methe B."/>
            <person name="Sutton G."/>
            <person name="Nelson K.E."/>
        </authorList>
    </citation>
    <scope>NUCLEOTIDE SEQUENCE [LARGE SCALE GENOMIC DNA]</scope>
    <source>
        <strain evidence="2 3">DNF00320</strain>
    </source>
</reference>
<dbReference type="GeneID" id="78530785"/>
<evidence type="ECO:0000313" key="3">
    <source>
        <dbReference type="Proteomes" id="UP000029525"/>
    </source>
</evidence>
<evidence type="ECO:0000256" key="1">
    <source>
        <dbReference type="SAM" id="SignalP"/>
    </source>
</evidence>
<protein>
    <recommendedName>
        <fullName evidence="4">Copper resistance protein NlpE</fullName>
    </recommendedName>
</protein>
<dbReference type="Proteomes" id="UP000029525">
    <property type="component" value="Unassembled WGS sequence"/>
</dbReference>
<evidence type="ECO:0008006" key="4">
    <source>
        <dbReference type="Google" id="ProtNLM"/>
    </source>
</evidence>
<feature type="signal peptide" evidence="1">
    <location>
        <begin position="1"/>
        <end position="26"/>
    </location>
</feature>